<sequence>MLSIDWHKFPPAVLKLGKRNNSCSAPTTEEVQLQRHRNSPDPRRDDASLSSAVADEEHASTTPGQNAPPPPSSQPHATAEPLQCWNQPRRNIPKLGFAYLSFIIAGMNDAAVGALIPNLEKYYDLNYTTVSMIFLTPFAGYSIAAFTNARIHALWGQRGVSLIAPVCHIVAFTSMALHPPFYTLLALFAVSGFGNGLTDAAYCAWAGAMNKSNQILGLMHSCYSLGALCAPLISTSMVVHSGLPWYTFYYILVGLSVLEWLGLALSFWGQTGQVYRTEHPVVDGGKRSSTKEALRNKITWLCSCFVFLFMGIEVGLGGWIVTFMLRERDADEFAAGASSSGFWAGMVAGRAVLGFFTERFGERISVAVYIVCAIVSQLLFWLVPQFIVSAVAISLLGFFIGPLYPAVITVAAKLLPKTIHVSAIGFALALGGAGGTVFPFAVGAIAGKTGVWVLQPIVLALFVVQGVNWLLFPRVQKRD</sequence>
<feature type="compositionally biased region" description="Polar residues" evidence="7">
    <location>
        <begin position="19"/>
        <end position="31"/>
    </location>
</feature>
<organism evidence="10 11">
    <name type="scientific">Colletotrichum tabaci</name>
    <dbReference type="NCBI Taxonomy" id="1209068"/>
    <lineage>
        <taxon>Eukaryota</taxon>
        <taxon>Fungi</taxon>
        <taxon>Dikarya</taxon>
        <taxon>Ascomycota</taxon>
        <taxon>Pezizomycotina</taxon>
        <taxon>Sordariomycetes</taxon>
        <taxon>Hypocreomycetidae</taxon>
        <taxon>Glomerellales</taxon>
        <taxon>Glomerellaceae</taxon>
        <taxon>Colletotrichum</taxon>
        <taxon>Colletotrichum destructivum species complex</taxon>
    </lineage>
</organism>
<evidence type="ECO:0000256" key="3">
    <source>
        <dbReference type="ARBA" id="ARBA00022448"/>
    </source>
</evidence>
<dbReference type="AlphaFoldDB" id="A0AAV9SXB7"/>
<keyword evidence="11" id="KW-1185">Reference proteome</keyword>
<comment type="similarity">
    <text evidence="2">Belongs to the major facilitator superfamily.</text>
</comment>
<feature type="compositionally biased region" description="Basic and acidic residues" evidence="7">
    <location>
        <begin position="38"/>
        <end position="47"/>
    </location>
</feature>
<feature type="transmembrane region" description="Helical" evidence="8">
    <location>
        <begin position="246"/>
        <end position="268"/>
    </location>
</feature>
<feature type="transmembrane region" description="Helical" evidence="8">
    <location>
        <begin position="452"/>
        <end position="472"/>
    </location>
</feature>
<keyword evidence="4 8" id="KW-0812">Transmembrane</keyword>
<dbReference type="Pfam" id="PF07690">
    <property type="entry name" value="MFS_1"/>
    <property type="match status" value="1"/>
</dbReference>
<evidence type="ECO:0000256" key="6">
    <source>
        <dbReference type="ARBA" id="ARBA00023136"/>
    </source>
</evidence>
<comment type="caution">
    <text evidence="10">The sequence shown here is derived from an EMBL/GenBank/DDBJ whole genome shotgun (WGS) entry which is preliminary data.</text>
</comment>
<name>A0AAV9SXB7_9PEZI</name>
<evidence type="ECO:0000256" key="8">
    <source>
        <dbReference type="SAM" id="Phobius"/>
    </source>
</evidence>
<evidence type="ECO:0000256" key="4">
    <source>
        <dbReference type="ARBA" id="ARBA00022692"/>
    </source>
</evidence>
<feature type="transmembrane region" description="Helical" evidence="8">
    <location>
        <begin position="389"/>
        <end position="412"/>
    </location>
</feature>
<dbReference type="FunFam" id="1.20.1250.20:FF:000286">
    <property type="entry name" value="MFS efflux transporter"/>
    <property type="match status" value="1"/>
</dbReference>
<dbReference type="PANTHER" id="PTHR23514">
    <property type="entry name" value="BYPASS OF STOP CODON PROTEIN 6"/>
    <property type="match status" value="1"/>
</dbReference>
<reference evidence="10 11" key="1">
    <citation type="submission" date="2023-04" db="EMBL/GenBank/DDBJ databases">
        <title>Colletotrichum tabacum stain YC1 causing leaf anthracnose on Nicotiana tabacum(L.) cv.</title>
        <authorList>
            <person name="Ji Z."/>
            <person name="Wang M."/>
            <person name="Zhang J."/>
            <person name="Wang N."/>
            <person name="Zhou Z."/>
        </authorList>
    </citation>
    <scope>NUCLEOTIDE SEQUENCE [LARGE SCALE GENOMIC DNA]</scope>
    <source>
        <strain evidence="10 11">YC1</strain>
    </source>
</reference>
<evidence type="ECO:0000256" key="1">
    <source>
        <dbReference type="ARBA" id="ARBA00004127"/>
    </source>
</evidence>
<dbReference type="EMBL" id="JASAOK010000049">
    <property type="protein sequence ID" value="KAK6208634.1"/>
    <property type="molecule type" value="Genomic_DNA"/>
</dbReference>
<evidence type="ECO:0000259" key="9">
    <source>
        <dbReference type="PROSITE" id="PS50850"/>
    </source>
</evidence>
<evidence type="ECO:0000313" key="11">
    <source>
        <dbReference type="Proteomes" id="UP001327957"/>
    </source>
</evidence>
<evidence type="ECO:0000256" key="5">
    <source>
        <dbReference type="ARBA" id="ARBA00022989"/>
    </source>
</evidence>
<dbReference type="GO" id="GO:0022857">
    <property type="term" value="F:transmembrane transporter activity"/>
    <property type="evidence" value="ECO:0007669"/>
    <property type="project" value="InterPro"/>
</dbReference>
<comment type="subcellular location">
    <subcellularLocation>
        <location evidence="1">Endomembrane system</location>
        <topology evidence="1">Multi-pass membrane protein</topology>
    </subcellularLocation>
</comment>
<feature type="transmembrane region" description="Helical" evidence="8">
    <location>
        <begin position="364"/>
        <end position="383"/>
    </location>
</feature>
<dbReference type="InterPro" id="IPR011701">
    <property type="entry name" value="MFS"/>
</dbReference>
<feature type="transmembrane region" description="Helical" evidence="8">
    <location>
        <begin position="184"/>
        <end position="208"/>
    </location>
</feature>
<feature type="region of interest" description="Disordered" evidence="7">
    <location>
        <begin position="17"/>
        <end position="79"/>
    </location>
</feature>
<keyword evidence="3" id="KW-0813">Transport</keyword>
<feature type="transmembrane region" description="Helical" evidence="8">
    <location>
        <begin position="424"/>
        <end position="446"/>
    </location>
</feature>
<feature type="transmembrane region" description="Helical" evidence="8">
    <location>
        <begin position="159"/>
        <end position="178"/>
    </location>
</feature>
<dbReference type="InterPro" id="IPR036259">
    <property type="entry name" value="MFS_trans_sf"/>
</dbReference>
<dbReference type="FunFam" id="1.20.1250.20:FF:000308">
    <property type="entry name" value="MFS efflux transporter"/>
    <property type="match status" value="1"/>
</dbReference>
<dbReference type="Gene3D" id="1.20.1250.20">
    <property type="entry name" value="MFS general substrate transporter like domains"/>
    <property type="match status" value="2"/>
</dbReference>
<accession>A0AAV9SXB7</accession>
<evidence type="ECO:0000256" key="2">
    <source>
        <dbReference type="ARBA" id="ARBA00008335"/>
    </source>
</evidence>
<gene>
    <name evidence="10" type="ORF">QIS74_12152</name>
</gene>
<dbReference type="PANTHER" id="PTHR23514:SF3">
    <property type="entry name" value="BYPASS OF STOP CODON PROTEIN 6"/>
    <property type="match status" value="1"/>
</dbReference>
<keyword evidence="6 8" id="KW-0472">Membrane</keyword>
<feature type="transmembrane region" description="Helical" evidence="8">
    <location>
        <begin position="298"/>
        <end position="321"/>
    </location>
</feature>
<feature type="transmembrane region" description="Helical" evidence="8">
    <location>
        <begin position="97"/>
        <end position="116"/>
    </location>
</feature>
<dbReference type="SUPFAM" id="SSF103473">
    <property type="entry name" value="MFS general substrate transporter"/>
    <property type="match status" value="1"/>
</dbReference>
<dbReference type="Proteomes" id="UP001327957">
    <property type="component" value="Unassembled WGS sequence"/>
</dbReference>
<dbReference type="InterPro" id="IPR020846">
    <property type="entry name" value="MFS_dom"/>
</dbReference>
<keyword evidence="5 8" id="KW-1133">Transmembrane helix</keyword>
<dbReference type="GO" id="GO:0012505">
    <property type="term" value="C:endomembrane system"/>
    <property type="evidence" value="ECO:0007669"/>
    <property type="project" value="UniProtKB-SubCell"/>
</dbReference>
<evidence type="ECO:0000313" key="10">
    <source>
        <dbReference type="EMBL" id="KAK6208634.1"/>
    </source>
</evidence>
<proteinExistence type="inferred from homology"/>
<evidence type="ECO:0000256" key="7">
    <source>
        <dbReference type="SAM" id="MobiDB-lite"/>
    </source>
</evidence>
<dbReference type="PROSITE" id="PS50850">
    <property type="entry name" value="MFS"/>
    <property type="match status" value="1"/>
</dbReference>
<feature type="domain" description="Major facilitator superfamily (MFS) profile" evidence="9">
    <location>
        <begin position="94"/>
        <end position="478"/>
    </location>
</feature>
<dbReference type="InterPro" id="IPR051788">
    <property type="entry name" value="MFS_Transporter"/>
</dbReference>
<feature type="transmembrane region" description="Helical" evidence="8">
    <location>
        <begin position="215"/>
        <end position="234"/>
    </location>
</feature>
<dbReference type="GO" id="GO:0016020">
    <property type="term" value="C:membrane"/>
    <property type="evidence" value="ECO:0007669"/>
    <property type="project" value="TreeGrafter"/>
</dbReference>
<feature type="transmembrane region" description="Helical" evidence="8">
    <location>
        <begin position="333"/>
        <end position="352"/>
    </location>
</feature>
<protein>
    <recommendedName>
        <fullName evidence="9">Major facilitator superfamily (MFS) profile domain-containing protein</fullName>
    </recommendedName>
</protein>
<feature type="transmembrane region" description="Helical" evidence="8">
    <location>
        <begin position="128"/>
        <end position="147"/>
    </location>
</feature>